<evidence type="ECO:0000256" key="1">
    <source>
        <dbReference type="ARBA" id="ARBA00022729"/>
    </source>
</evidence>
<sequence>MINKYKHFVYYFVVSTTTLSFGQSIQELQKMKEEYEKFQKGQTEFQLPRTDIPEIDPTTGLPSQAQIVPYIPEGVALEEGTRYFGYDYFTRRDTLAFWENLPTTANYLLGPGDELIISLWGETQIREKHTISREGKIYDEKVGLLNMGGRTISEARDYLKTQFGRVYATLNGKKPTTYIDISLGQLRSINVNFVGQVKYPGVYPIHPFSTVVTGLIQAGGVDTTGSLRQIQIKRNNIKLNTIDLYDYFIKGE</sequence>
<reference evidence="3" key="1">
    <citation type="submission" date="2018-05" db="EMBL/GenBank/DDBJ databases">
        <authorList>
            <person name="Lanie J.A."/>
            <person name="Ng W.-L."/>
            <person name="Kazmierczak K.M."/>
            <person name="Andrzejewski T.M."/>
            <person name="Davidsen T.M."/>
            <person name="Wayne K.J."/>
            <person name="Tettelin H."/>
            <person name="Glass J.I."/>
            <person name="Rusch D."/>
            <person name="Podicherti R."/>
            <person name="Tsui H.-C.T."/>
            <person name="Winkler M.E."/>
        </authorList>
    </citation>
    <scope>NUCLEOTIDE SEQUENCE</scope>
</reference>
<evidence type="ECO:0000259" key="2">
    <source>
        <dbReference type="Pfam" id="PF02563"/>
    </source>
</evidence>
<dbReference type="InterPro" id="IPR049712">
    <property type="entry name" value="Poly_export"/>
</dbReference>
<dbReference type="AlphaFoldDB" id="A0A381XHK8"/>
<protein>
    <recommendedName>
        <fullName evidence="2">Polysaccharide export protein N-terminal domain-containing protein</fullName>
    </recommendedName>
</protein>
<evidence type="ECO:0000313" key="3">
    <source>
        <dbReference type="EMBL" id="SVA64236.1"/>
    </source>
</evidence>
<dbReference type="Pfam" id="PF02563">
    <property type="entry name" value="Poly_export"/>
    <property type="match status" value="1"/>
</dbReference>
<dbReference type="EMBL" id="UINC01015217">
    <property type="protein sequence ID" value="SVA64236.1"/>
    <property type="molecule type" value="Genomic_DNA"/>
</dbReference>
<feature type="non-terminal residue" evidence="3">
    <location>
        <position position="252"/>
    </location>
</feature>
<feature type="domain" description="Polysaccharide export protein N-terminal" evidence="2">
    <location>
        <begin position="102"/>
        <end position="167"/>
    </location>
</feature>
<name>A0A381XHK8_9ZZZZ</name>
<proteinExistence type="predicted"/>
<dbReference type="Gene3D" id="3.10.560.10">
    <property type="entry name" value="Outer membrane lipoprotein wza domain like"/>
    <property type="match status" value="1"/>
</dbReference>
<dbReference type="GO" id="GO:0015159">
    <property type="term" value="F:polysaccharide transmembrane transporter activity"/>
    <property type="evidence" value="ECO:0007669"/>
    <property type="project" value="InterPro"/>
</dbReference>
<dbReference type="InterPro" id="IPR003715">
    <property type="entry name" value="Poly_export_N"/>
</dbReference>
<organism evidence="3">
    <name type="scientific">marine metagenome</name>
    <dbReference type="NCBI Taxonomy" id="408172"/>
    <lineage>
        <taxon>unclassified sequences</taxon>
        <taxon>metagenomes</taxon>
        <taxon>ecological metagenomes</taxon>
    </lineage>
</organism>
<keyword evidence="1" id="KW-0732">Signal</keyword>
<dbReference type="PANTHER" id="PTHR33619:SF3">
    <property type="entry name" value="POLYSACCHARIDE EXPORT PROTEIN GFCE-RELATED"/>
    <property type="match status" value="1"/>
</dbReference>
<dbReference type="PANTHER" id="PTHR33619">
    <property type="entry name" value="POLYSACCHARIDE EXPORT PROTEIN GFCE-RELATED"/>
    <property type="match status" value="1"/>
</dbReference>
<accession>A0A381XHK8</accession>
<gene>
    <name evidence="3" type="ORF">METZ01_LOCUS117090</name>
</gene>